<evidence type="ECO:0000256" key="8">
    <source>
        <dbReference type="SAM" id="MobiDB-lite"/>
    </source>
</evidence>
<reference evidence="12" key="1">
    <citation type="journal article" date="2014" name="Int. J. Syst. Evol. Microbiol.">
        <title>Complete genome sequence of Corynebacterium casei LMG S-19264T (=DSM 44701T), isolated from a smear-ripened cheese.</title>
        <authorList>
            <consortium name="US DOE Joint Genome Institute (JGI-PGF)"/>
            <person name="Walter F."/>
            <person name="Albersmeier A."/>
            <person name="Kalinowski J."/>
            <person name="Ruckert C."/>
        </authorList>
    </citation>
    <scope>NUCLEOTIDE SEQUENCE</scope>
    <source>
        <strain evidence="12">JCM 3035</strain>
    </source>
</reference>
<feature type="transmembrane region" description="Helical" evidence="9">
    <location>
        <begin position="29"/>
        <end position="47"/>
    </location>
</feature>
<evidence type="ECO:0000256" key="3">
    <source>
        <dbReference type="ARBA" id="ARBA00022801"/>
    </source>
</evidence>
<dbReference type="InterPro" id="IPR013830">
    <property type="entry name" value="SGNH_hydro"/>
</dbReference>
<feature type="active site" description="Nucleophile" evidence="6">
    <location>
        <position position="496"/>
    </location>
</feature>
<keyword evidence="5 7" id="KW-1015">Disulfide bond</keyword>
<dbReference type="CDD" id="cd21112">
    <property type="entry name" value="alphaLP-like"/>
    <property type="match status" value="1"/>
</dbReference>
<dbReference type="InterPro" id="IPR001316">
    <property type="entry name" value="Pept_S1A_streptogrisin"/>
</dbReference>
<evidence type="ECO:0000313" key="12">
    <source>
        <dbReference type="EMBL" id="GGK79221.1"/>
    </source>
</evidence>
<feature type="domain" description="SGNH hydrolase-type esterase" evidence="11">
    <location>
        <begin position="492"/>
        <end position="751"/>
    </location>
</feature>
<feature type="disulfide bond" evidence="7">
    <location>
        <begin position="534"/>
        <end position="565"/>
    </location>
</feature>
<dbReference type="GO" id="GO:0004806">
    <property type="term" value="F:triacylglycerol lipase activity"/>
    <property type="evidence" value="ECO:0007669"/>
    <property type="project" value="TreeGrafter"/>
</dbReference>
<gene>
    <name evidence="12" type="ORF">GCM10010094_45580</name>
</gene>
<dbReference type="InterPro" id="IPR035070">
    <property type="entry name" value="Streptogrisin_prodomain"/>
</dbReference>
<keyword evidence="9" id="KW-1133">Transmembrane helix</keyword>
<evidence type="ECO:0000259" key="11">
    <source>
        <dbReference type="Pfam" id="PF13472"/>
    </source>
</evidence>
<evidence type="ECO:0000256" key="5">
    <source>
        <dbReference type="ARBA" id="ARBA00023157"/>
    </source>
</evidence>
<dbReference type="InterPro" id="IPR043504">
    <property type="entry name" value="Peptidase_S1_PA_chymotrypsin"/>
</dbReference>
<dbReference type="InterPro" id="IPR037460">
    <property type="entry name" value="SEST-like"/>
</dbReference>
<evidence type="ECO:0000256" key="6">
    <source>
        <dbReference type="PIRSR" id="PIRSR637460-1"/>
    </source>
</evidence>
<comment type="caution">
    <text evidence="12">The sequence shown here is derived from an EMBL/GenBank/DDBJ whole genome shotgun (WGS) entry which is preliminary data.</text>
</comment>
<dbReference type="EMBL" id="BMPQ01000011">
    <property type="protein sequence ID" value="GGK79221.1"/>
    <property type="molecule type" value="Genomic_DNA"/>
</dbReference>
<dbReference type="PRINTS" id="PR00861">
    <property type="entry name" value="ALYTICPTASE"/>
</dbReference>
<keyword evidence="2" id="KW-0645">Protease</keyword>
<dbReference type="AlphaFoldDB" id="A0A917QYV2"/>
<dbReference type="SUPFAM" id="SSF52266">
    <property type="entry name" value="SGNH hydrolase"/>
    <property type="match status" value="1"/>
</dbReference>
<dbReference type="GO" id="GO:0019433">
    <property type="term" value="P:triglyceride catabolic process"/>
    <property type="evidence" value="ECO:0007669"/>
    <property type="project" value="TreeGrafter"/>
</dbReference>
<evidence type="ECO:0008006" key="14">
    <source>
        <dbReference type="Google" id="ProtNLM"/>
    </source>
</evidence>
<protein>
    <recommendedName>
        <fullName evidence="14">Secreted hydrolase</fullName>
    </recommendedName>
</protein>
<evidence type="ECO:0000256" key="1">
    <source>
        <dbReference type="ARBA" id="ARBA00007664"/>
    </source>
</evidence>
<dbReference type="Gene3D" id="3.30.300.50">
    <property type="match status" value="1"/>
</dbReference>
<organism evidence="12 13">
    <name type="scientific">Streptomyces flaveus</name>
    <dbReference type="NCBI Taxonomy" id="66370"/>
    <lineage>
        <taxon>Bacteria</taxon>
        <taxon>Bacillati</taxon>
        <taxon>Actinomycetota</taxon>
        <taxon>Actinomycetes</taxon>
        <taxon>Kitasatosporales</taxon>
        <taxon>Streptomycetaceae</taxon>
        <taxon>Streptomyces</taxon>
        <taxon>Streptomyces aurantiacus group</taxon>
    </lineage>
</organism>
<dbReference type="InterPro" id="IPR036514">
    <property type="entry name" value="SGNH_hydro_sf"/>
</dbReference>
<dbReference type="GO" id="GO:0006508">
    <property type="term" value="P:proteolysis"/>
    <property type="evidence" value="ECO:0007669"/>
    <property type="project" value="UniProtKB-KW"/>
</dbReference>
<dbReference type="Pfam" id="PF00089">
    <property type="entry name" value="Trypsin"/>
    <property type="match status" value="1"/>
</dbReference>
<feature type="compositionally biased region" description="Low complexity" evidence="8">
    <location>
        <begin position="1"/>
        <end position="15"/>
    </location>
</feature>
<feature type="domain" description="Peptidase S1" evidence="10">
    <location>
        <begin position="266"/>
        <end position="416"/>
    </location>
</feature>
<dbReference type="PROSITE" id="PS00135">
    <property type="entry name" value="TRYPSIN_SER"/>
    <property type="match status" value="1"/>
</dbReference>
<evidence type="ECO:0000256" key="2">
    <source>
        <dbReference type="ARBA" id="ARBA00022670"/>
    </source>
</evidence>
<proteinExistence type="inferred from homology"/>
<keyword evidence="9" id="KW-0472">Membrane</keyword>
<dbReference type="InterPro" id="IPR018114">
    <property type="entry name" value="TRYPSIN_HIS"/>
</dbReference>
<keyword evidence="13" id="KW-1185">Reference proteome</keyword>
<feature type="active site" evidence="6">
    <location>
        <position position="743"/>
    </location>
</feature>
<dbReference type="Pfam" id="PF13472">
    <property type="entry name" value="Lipase_GDSL_2"/>
    <property type="match status" value="1"/>
</dbReference>
<dbReference type="InterPro" id="IPR033116">
    <property type="entry name" value="TRYPSIN_SER"/>
</dbReference>
<dbReference type="Gene3D" id="2.40.10.10">
    <property type="entry name" value="Trypsin-like serine proteases"/>
    <property type="match status" value="2"/>
</dbReference>
<evidence type="ECO:0000259" key="10">
    <source>
        <dbReference type="Pfam" id="PF00089"/>
    </source>
</evidence>
<feature type="compositionally biased region" description="Basic and acidic residues" evidence="8">
    <location>
        <begin position="459"/>
        <end position="478"/>
    </location>
</feature>
<reference evidence="12" key="2">
    <citation type="submission" date="2020-09" db="EMBL/GenBank/DDBJ databases">
        <authorList>
            <person name="Sun Q."/>
            <person name="Ohkuma M."/>
        </authorList>
    </citation>
    <scope>NUCLEOTIDE SEQUENCE</scope>
    <source>
        <strain evidence="12">JCM 3035</strain>
    </source>
</reference>
<dbReference type="InterPro" id="IPR001254">
    <property type="entry name" value="Trypsin_dom"/>
</dbReference>
<evidence type="ECO:0000256" key="7">
    <source>
        <dbReference type="PIRSR" id="PIRSR637460-2"/>
    </source>
</evidence>
<dbReference type="Gene3D" id="3.40.50.1110">
    <property type="entry name" value="SGNH hydrolase"/>
    <property type="match status" value="1"/>
</dbReference>
<dbReference type="InterPro" id="IPR009003">
    <property type="entry name" value="Peptidase_S1_PA"/>
</dbReference>
<evidence type="ECO:0000256" key="4">
    <source>
        <dbReference type="ARBA" id="ARBA00022825"/>
    </source>
</evidence>
<keyword evidence="4" id="KW-0720">Serine protease</keyword>
<feature type="disulfide bond" evidence="7">
    <location>
        <begin position="606"/>
        <end position="618"/>
    </location>
</feature>
<dbReference type="SUPFAM" id="SSF50494">
    <property type="entry name" value="Trypsin-like serine proteases"/>
    <property type="match status" value="1"/>
</dbReference>
<sequence length="781" mass="82203">MEKTPITGAGPTPGARARRRRSRWLSGKFLATFLAGATLLGGGALVLPQLQKADASQDDAPSRGMRSNRPEIDLKRAHQAAVDYLVRSGMTRSAAETRLKNQERSRQVARKLRAEAPGDFQSLYINRAGRLVANVVTERGAALARAAGVTPHKVAAGWKELTGIKEQLLASVKNSDGLSVGIDPKSGTVNVTYSSGFSAKDLASLRAKAKQYGDLVTVTKGAGTLRTTADANPGSGFTTASGGSCTVGWGIDISALDPGAEGGSAHADGFMSAGHCLQNNKGIQINGQDAGTAFNVHLGPEGDFGMVRLNAQFSSQPELAFIEDPVTGVDRNPIVGTAVCKLGMTTDYTCGEITELSASSRSRMADGTIASINGLIRTNLCAQGGDSGGPVFTESGDSVIAIGIVQGGRADKDGNCGEKQNPPVPNSTNVQPIDPIVPEGSPYQLKLADDGSQGGNGRPPERQPRDLEPGRPPERQPRDVAGMLDNRLDYVALGDSFSAGTGAGPYLPNDKTITPVGGLEVNNPPASVNHNNNCQRSEQAYGPLTAKLDTLYGNVTVGNFTFAACAGAITQNVVNGQLDALSPETELVTLTIGGNDIRFADAMRECAKPVGLFSEKACSDALNISETLMMNLEGRLTETYQKVLAAAPNARLIVLGYPKLFDEQGSCTLTQNRINPFPNVRKRMNHSAETLSQVVQNAVKQAGRRVQFVDPQPAFDGHGVCSADPFITDPGTIGLLHTEDSYHPNAKGHQAYASLLKEAADDPVPANTYNRGCSAINRCRS</sequence>
<evidence type="ECO:0000313" key="13">
    <source>
        <dbReference type="Proteomes" id="UP000637788"/>
    </source>
</evidence>
<name>A0A917QYV2_9ACTN</name>
<dbReference type="GO" id="GO:0004252">
    <property type="term" value="F:serine-type endopeptidase activity"/>
    <property type="evidence" value="ECO:0007669"/>
    <property type="project" value="InterPro"/>
</dbReference>
<dbReference type="PANTHER" id="PTHR37981:SF1">
    <property type="entry name" value="SGNH HYDROLASE-TYPE ESTERASE DOMAIN-CONTAINING PROTEIN"/>
    <property type="match status" value="1"/>
</dbReference>
<dbReference type="CDD" id="cd01823">
    <property type="entry name" value="SEST_like"/>
    <property type="match status" value="1"/>
</dbReference>
<keyword evidence="3" id="KW-0378">Hydrolase</keyword>
<dbReference type="PANTHER" id="PTHR37981">
    <property type="entry name" value="LIPASE 2"/>
    <property type="match status" value="1"/>
</dbReference>
<keyword evidence="9" id="KW-0812">Transmembrane</keyword>
<evidence type="ECO:0000256" key="9">
    <source>
        <dbReference type="SAM" id="Phobius"/>
    </source>
</evidence>
<feature type="region of interest" description="Disordered" evidence="8">
    <location>
        <begin position="410"/>
        <end position="479"/>
    </location>
</feature>
<feature type="region of interest" description="Disordered" evidence="8">
    <location>
        <begin position="1"/>
        <end position="20"/>
    </location>
</feature>
<comment type="similarity">
    <text evidence="1">Belongs to the peptidase S1 family.</text>
</comment>
<dbReference type="PROSITE" id="PS00134">
    <property type="entry name" value="TRYPSIN_HIS"/>
    <property type="match status" value="1"/>
</dbReference>
<accession>A0A917QYV2</accession>
<dbReference type="Proteomes" id="UP000637788">
    <property type="component" value="Unassembled WGS sequence"/>
</dbReference>